<feature type="compositionally biased region" description="Basic and acidic residues" evidence="1">
    <location>
        <begin position="53"/>
        <end position="62"/>
    </location>
</feature>
<dbReference type="PANTHER" id="PTHR48475:SF1">
    <property type="entry name" value="RNASE H TYPE-1 DOMAIN-CONTAINING PROTEIN"/>
    <property type="match status" value="1"/>
</dbReference>
<dbReference type="PANTHER" id="PTHR48475">
    <property type="entry name" value="RIBONUCLEASE H"/>
    <property type="match status" value="1"/>
</dbReference>
<evidence type="ECO:0000313" key="3">
    <source>
        <dbReference type="Proteomes" id="UP000233551"/>
    </source>
</evidence>
<name>A0A2I0J7N7_PUNGR</name>
<evidence type="ECO:0000313" key="2">
    <source>
        <dbReference type="EMBL" id="PKI52249.1"/>
    </source>
</evidence>
<keyword evidence="3" id="KW-1185">Reference proteome</keyword>
<protein>
    <recommendedName>
        <fullName evidence="4">RNase H type-1 domain-containing protein</fullName>
    </recommendedName>
</protein>
<dbReference type="InterPro" id="IPR012337">
    <property type="entry name" value="RNaseH-like_sf"/>
</dbReference>
<feature type="region of interest" description="Disordered" evidence="1">
    <location>
        <begin position="42"/>
        <end position="88"/>
    </location>
</feature>
<reference evidence="2 3" key="1">
    <citation type="submission" date="2017-11" db="EMBL/GenBank/DDBJ databases">
        <title>De-novo sequencing of pomegranate (Punica granatum L.) genome.</title>
        <authorList>
            <person name="Akparov Z."/>
            <person name="Amiraslanov A."/>
            <person name="Hajiyeva S."/>
            <person name="Abbasov M."/>
            <person name="Kaur K."/>
            <person name="Hamwieh A."/>
            <person name="Solovyev V."/>
            <person name="Salamov A."/>
            <person name="Braich B."/>
            <person name="Kosarev P."/>
            <person name="Mahmoud A."/>
            <person name="Hajiyev E."/>
            <person name="Babayeva S."/>
            <person name="Izzatullayeva V."/>
            <person name="Mammadov A."/>
            <person name="Mammadov A."/>
            <person name="Sharifova S."/>
            <person name="Ojaghi J."/>
            <person name="Eynullazada K."/>
            <person name="Bayramov B."/>
            <person name="Abdulazimova A."/>
            <person name="Shahmuradov I."/>
        </authorList>
    </citation>
    <scope>NUCLEOTIDE SEQUENCE [LARGE SCALE GENOMIC DNA]</scope>
    <source>
        <strain evidence="3">cv. AG2017</strain>
        <tissue evidence="2">Leaf</tissue>
    </source>
</reference>
<organism evidence="2 3">
    <name type="scientific">Punica granatum</name>
    <name type="common">Pomegranate</name>
    <dbReference type="NCBI Taxonomy" id="22663"/>
    <lineage>
        <taxon>Eukaryota</taxon>
        <taxon>Viridiplantae</taxon>
        <taxon>Streptophyta</taxon>
        <taxon>Embryophyta</taxon>
        <taxon>Tracheophyta</taxon>
        <taxon>Spermatophyta</taxon>
        <taxon>Magnoliopsida</taxon>
        <taxon>eudicotyledons</taxon>
        <taxon>Gunneridae</taxon>
        <taxon>Pentapetalae</taxon>
        <taxon>rosids</taxon>
        <taxon>malvids</taxon>
        <taxon>Myrtales</taxon>
        <taxon>Lythraceae</taxon>
        <taxon>Punica</taxon>
    </lineage>
</organism>
<evidence type="ECO:0000256" key="1">
    <source>
        <dbReference type="SAM" id="MobiDB-lite"/>
    </source>
</evidence>
<dbReference type="SUPFAM" id="SSF53098">
    <property type="entry name" value="Ribonuclease H-like"/>
    <property type="match status" value="1"/>
</dbReference>
<dbReference type="AlphaFoldDB" id="A0A2I0J7N7"/>
<evidence type="ECO:0008006" key="4">
    <source>
        <dbReference type="Google" id="ProtNLM"/>
    </source>
</evidence>
<sequence length="280" mass="31788">MTQFEVGEARVVRKGHGNSRPCLPMGWPRVLLSLMDARGTPSPRSLLLPTPYRSERRVTCGHDKKHSRSRGERPYGSAAPRDVRGYPPYKGVERSLGPSEAMDLSFHDVEGGHARAALHRLRACVPRRDEIWVRTSPDERYYPVAAKIDFPCTNNVAEYKACILGLQAAIDFKWKTKDAKLVPYHEYLEGLMKNFEDISFTYTPRMKNQFAYALATLASMATEAKPWYEDFKNFLRTGQYPPFADRRDRKPLGAAVAKGELIPFRLRGTALRRVTVAKGE</sequence>
<dbReference type="Proteomes" id="UP000233551">
    <property type="component" value="Unassembled WGS sequence"/>
</dbReference>
<proteinExistence type="predicted"/>
<dbReference type="GO" id="GO:0003676">
    <property type="term" value="F:nucleic acid binding"/>
    <property type="evidence" value="ECO:0007669"/>
    <property type="project" value="InterPro"/>
</dbReference>
<feature type="compositionally biased region" description="Low complexity" evidence="1">
    <location>
        <begin position="42"/>
        <end position="52"/>
    </location>
</feature>
<comment type="caution">
    <text evidence="2">The sequence shown here is derived from an EMBL/GenBank/DDBJ whole genome shotgun (WGS) entry which is preliminary data.</text>
</comment>
<dbReference type="InterPro" id="IPR036397">
    <property type="entry name" value="RNaseH_sf"/>
</dbReference>
<dbReference type="EMBL" id="PGOL01001952">
    <property type="protein sequence ID" value="PKI52249.1"/>
    <property type="molecule type" value="Genomic_DNA"/>
</dbReference>
<gene>
    <name evidence="2" type="ORF">CRG98_027347</name>
</gene>
<accession>A0A2I0J7N7</accession>
<dbReference type="Gene3D" id="3.30.420.10">
    <property type="entry name" value="Ribonuclease H-like superfamily/Ribonuclease H"/>
    <property type="match status" value="1"/>
</dbReference>